<dbReference type="NCBIfam" id="TIGR01352">
    <property type="entry name" value="tonB_Cterm"/>
    <property type="match status" value="1"/>
</dbReference>
<name>A0AAU9AW87_LYSEN</name>
<evidence type="ECO:0000313" key="8">
    <source>
        <dbReference type="Proteomes" id="UP000218824"/>
    </source>
</evidence>
<dbReference type="GeneID" id="83065416"/>
<reference evidence="7 8" key="1">
    <citation type="journal article" date="2017" name="DNA Res.">
        <title>Complete genome sequence and expression profile of the commercial lytic enzyme producer Lysobacter enzymogenes M497-1.</title>
        <authorList>
            <person name="Takami H."/>
            <person name="Toyoda A."/>
            <person name="Uchiyama I."/>
            <person name="Itoh T."/>
            <person name="Takaki Y."/>
            <person name="Arai W."/>
            <person name="Nishi S."/>
            <person name="Kawai M."/>
            <person name="Shinya K."/>
            <person name="Ikeda H."/>
        </authorList>
    </citation>
    <scope>NUCLEOTIDE SEQUENCE [LARGE SCALE GENOMIC DNA]</scope>
    <source>
        <strain evidence="7 8">M497-1</strain>
    </source>
</reference>
<dbReference type="Proteomes" id="UP000218824">
    <property type="component" value="Chromosome"/>
</dbReference>
<comment type="subcellular location">
    <subcellularLocation>
        <location evidence="1">Membrane</location>
        <topology evidence="1">Single-pass membrane protein</topology>
    </subcellularLocation>
</comment>
<dbReference type="InterPro" id="IPR006260">
    <property type="entry name" value="TonB/TolA_C"/>
</dbReference>
<keyword evidence="2" id="KW-0812">Transmembrane</keyword>
<organism evidence="7 8">
    <name type="scientific">Lysobacter enzymogenes</name>
    <dbReference type="NCBI Taxonomy" id="69"/>
    <lineage>
        <taxon>Bacteria</taxon>
        <taxon>Pseudomonadati</taxon>
        <taxon>Pseudomonadota</taxon>
        <taxon>Gammaproteobacteria</taxon>
        <taxon>Lysobacterales</taxon>
        <taxon>Lysobacteraceae</taxon>
        <taxon>Lysobacter</taxon>
    </lineage>
</organism>
<dbReference type="Pfam" id="PF03544">
    <property type="entry name" value="TonB_C"/>
    <property type="match status" value="1"/>
</dbReference>
<keyword evidence="4" id="KW-0472">Membrane</keyword>
<dbReference type="GO" id="GO:0055085">
    <property type="term" value="P:transmembrane transport"/>
    <property type="evidence" value="ECO:0007669"/>
    <property type="project" value="InterPro"/>
</dbReference>
<evidence type="ECO:0000256" key="5">
    <source>
        <dbReference type="SAM" id="MobiDB-lite"/>
    </source>
</evidence>
<sequence length="299" mass="32277">MPADCPPGAAARAAPAFPLEIYGASGTATLVLDLDRCGVVQQIWIERDSGYTAFDLAAIDAARSWRLTPELRAGVAVPSRARVPVDFQAPSAREFVEYQAKAQIEWDQLWPFLQVPVAVAARDGSLDGYQPDPLSMQPGTAQALSARVRAEGRPIPGGVLGWPAYQLTEAGQRFRWLLTVAGDAAAPALVRQRLVSDGEKSFWASRTLCDGDAVACAKWEKQLRRWPRQQPGQPLPKELPVNVPAPDRQPQLRPIGPQPGDAAPADADDAPRPVWRRTPAPADSGRSDSGQSRKSTEPA</sequence>
<evidence type="ECO:0000256" key="1">
    <source>
        <dbReference type="ARBA" id="ARBA00004167"/>
    </source>
</evidence>
<dbReference type="PROSITE" id="PS52015">
    <property type="entry name" value="TONB_CTD"/>
    <property type="match status" value="1"/>
</dbReference>
<evidence type="ECO:0000256" key="4">
    <source>
        <dbReference type="ARBA" id="ARBA00023136"/>
    </source>
</evidence>
<feature type="domain" description="TonB C-terminal" evidence="6">
    <location>
        <begin position="1"/>
        <end position="96"/>
    </location>
</feature>
<dbReference type="InterPro" id="IPR037682">
    <property type="entry name" value="TonB_C"/>
</dbReference>
<gene>
    <name evidence="7" type="ORF">LEN_3608</name>
</gene>
<dbReference type="AlphaFoldDB" id="A0AAU9AW87"/>
<evidence type="ECO:0000256" key="3">
    <source>
        <dbReference type="ARBA" id="ARBA00022989"/>
    </source>
</evidence>
<proteinExistence type="predicted"/>
<evidence type="ECO:0000259" key="6">
    <source>
        <dbReference type="PROSITE" id="PS52015"/>
    </source>
</evidence>
<evidence type="ECO:0000313" key="7">
    <source>
        <dbReference type="EMBL" id="BAV99095.1"/>
    </source>
</evidence>
<evidence type="ECO:0000256" key="2">
    <source>
        <dbReference type="ARBA" id="ARBA00022692"/>
    </source>
</evidence>
<dbReference type="SUPFAM" id="SSF74653">
    <property type="entry name" value="TolA/TonB C-terminal domain"/>
    <property type="match status" value="1"/>
</dbReference>
<keyword evidence="3" id="KW-1133">Transmembrane helix</keyword>
<dbReference type="Gene3D" id="3.30.1150.10">
    <property type="match status" value="1"/>
</dbReference>
<feature type="region of interest" description="Disordered" evidence="5">
    <location>
        <begin position="225"/>
        <end position="299"/>
    </location>
</feature>
<accession>A0AAU9AW87</accession>
<dbReference type="EMBL" id="AP014940">
    <property type="protein sequence ID" value="BAV99095.1"/>
    <property type="molecule type" value="Genomic_DNA"/>
</dbReference>
<dbReference type="KEGG" id="lem:LEN_3608"/>
<dbReference type="GO" id="GO:0016020">
    <property type="term" value="C:membrane"/>
    <property type="evidence" value="ECO:0007669"/>
    <property type="project" value="UniProtKB-SubCell"/>
</dbReference>
<dbReference type="RefSeq" id="WP_096379444.1">
    <property type="nucleotide sequence ID" value="NZ_AP014940.1"/>
</dbReference>
<protein>
    <recommendedName>
        <fullName evidence="6">TonB C-terminal domain-containing protein</fullName>
    </recommendedName>
</protein>